<keyword evidence="1" id="KW-0472">Membrane</keyword>
<comment type="caution">
    <text evidence="2">The sequence shown here is derived from an EMBL/GenBank/DDBJ whole genome shotgun (WGS) entry which is preliminary data.</text>
</comment>
<accession>A0ABT1A8Z4</accession>
<proteinExistence type="predicted"/>
<evidence type="ECO:0000313" key="2">
    <source>
        <dbReference type="EMBL" id="MCO1659441.1"/>
    </source>
</evidence>
<feature type="transmembrane region" description="Helical" evidence="1">
    <location>
        <begin position="138"/>
        <end position="158"/>
    </location>
</feature>
<organism evidence="2 3">
    <name type="scientific">Pseudonocardia humida</name>
    <dbReference type="NCBI Taxonomy" id="2800819"/>
    <lineage>
        <taxon>Bacteria</taxon>
        <taxon>Bacillati</taxon>
        <taxon>Actinomycetota</taxon>
        <taxon>Actinomycetes</taxon>
        <taxon>Pseudonocardiales</taxon>
        <taxon>Pseudonocardiaceae</taxon>
        <taxon>Pseudonocardia</taxon>
    </lineage>
</organism>
<name>A0ABT1A8Z4_9PSEU</name>
<feature type="transmembrane region" description="Helical" evidence="1">
    <location>
        <begin position="45"/>
        <end position="66"/>
    </location>
</feature>
<evidence type="ECO:0000256" key="1">
    <source>
        <dbReference type="SAM" id="Phobius"/>
    </source>
</evidence>
<dbReference type="EMBL" id="JAGSOV010000065">
    <property type="protein sequence ID" value="MCO1659441.1"/>
    <property type="molecule type" value="Genomic_DNA"/>
</dbReference>
<keyword evidence="1" id="KW-1133">Transmembrane helix</keyword>
<reference evidence="2" key="1">
    <citation type="submission" date="2021-04" db="EMBL/GenBank/DDBJ databases">
        <title>Pseudonocardia sp. nov., isolated from sandy soil of mangrove forest.</title>
        <authorList>
            <person name="Zan Z."/>
            <person name="Huang R."/>
            <person name="Liu W."/>
        </authorList>
    </citation>
    <scope>NUCLEOTIDE SEQUENCE</scope>
    <source>
        <strain evidence="2">S2-4</strain>
    </source>
</reference>
<feature type="transmembrane region" description="Helical" evidence="1">
    <location>
        <begin position="107"/>
        <end position="129"/>
    </location>
</feature>
<protein>
    <submittedName>
        <fullName evidence="2">Uncharacterized protein</fullName>
    </submittedName>
</protein>
<keyword evidence="1" id="KW-0812">Transmembrane</keyword>
<keyword evidence="3" id="KW-1185">Reference proteome</keyword>
<evidence type="ECO:0000313" key="3">
    <source>
        <dbReference type="Proteomes" id="UP001165283"/>
    </source>
</evidence>
<dbReference type="Proteomes" id="UP001165283">
    <property type="component" value="Unassembled WGS sequence"/>
</dbReference>
<dbReference type="RefSeq" id="WP_252444262.1">
    <property type="nucleotide sequence ID" value="NZ_JAGSOV010000065.1"/>
</dbReference>
<feature type="transmembrane region" description="Helical" evidence="1">
    <location>
        <begin position="164"/>
        <end position="181"/>
    </location>
</feature>
<feature type="transmembrane region" description="Helical" evidence="1">
    <location>
        <begin position="73"/>
        <end position="95"/>
    </location>
</feature>
<sequence length="211" mass="21211">MIRAIPAVPGTRAAGACATVAGLLQLALGLTAGAFPLATSGFSPWMALSAVALLLLVAALGGLAAAEVAGSGRLAIVGLAVAIAGVVTDLLAHAIAAIDATRSVSPLFPVGAVGTWAGMVLTGAAVLLARRWAGRGRFLPLACGLYPVAAVLPAYLLGDGLTGHLAQAGLGLLWALLGVGLSRVRRSWLPPVAPTRLPLRLDRFDDPARRP</sequence>
<gene>
    <name evidence="2" type="ORF">KDL28_30660</name>
</gene>